<dbReference type="InterPro" id="IPR008947">
    <property type="entry name" value="PLipase_C/P1_nuclease_dom_sf"/>
</dbReference>
<dbReference type="InterPro" id="IPR003154">
    <property type="entry name" value="S1/P1nuclease"/>
</dbReference>
<dbReference type="SUPFAM" id="SSF48537">
    <property type="entry name" value="Phospholipase C/P1 nuclease"/>
    <property type="match status" value="1"/>
</dbReference>
<dbReference type="Proteomes" id="UP000193553">
    <property type="component" value="Unassembled WGS sequence"/>
</dbReference>
<evidence type="ECO:0000256" key="6">
    <source>
        <dbReference type="ARBA" id="ARBA00023180"/>
    </source>
</evidence>
<protein>
    <recommendedName>
        <fullName evidence="9">S1/P1 Nuclease</fullName>
    </recommendedName>
</protein>
<name>A0A1X3H3T5_9BRAD</name>
<evidence type="ECO:0000256" key="5">
    <source>
        <dbReference type="ARBA" id="ARBA00023157"/>
    </source>
</evidence>
<keyword evidence="4" id="KW-0378">Hydrolase</keyword>
<dbReference type="Pfam" id="PF02265">
    <property type="entry name" value="S1-P1_nuclease"/>
    <property type="match status" value="1"/>
</dbReference>
<gene>
    <name evidence="7" type="ORF">BSZ18_23625</name>
</gene>
<keyword evidence="3" id="KW-0255">Endonuclease</keyword>
<dbReference type="PANTHER" id="PTHR33146:SF26">
    <property type="entry name" value="ENDONUCLEASE 4"/>
    <property type="match status" value="1"/>
</dbReference>
<organism evidence="7 8">
    <name type="scientific">Bradyrhizobium canariense</name>
    <dbReference type="NCBI Taxonomy" id="255045"/>
    <lineage>
        <taxon>Bacteria</taxon>
        <taxon>Pseudomonadati</taxon>
        <taxon>Pseudomonadota</taxon>
        <taxon>Alphaproteobacteria</taxon>
        <taxon>Hyphomicrobiales</taxon>
        <taxon>Nitrobacteraceae</taxon>
        <taxon>Bradyrhizobium</taxon>
    </lineage>
</organism>
<reference evidence="7 8" key="1">
    <citation type="submission" date="2017-03" db="EMBL/GenBank/DDBJ databases">
        <title>Whole genome sequences of fourteen strains of Bradyrhizobium canariense and one strain of Bradyrhizobium japonicum isolated from Lupinus (Papilionoideae: Genisteae) species in Algeria.</title>
        <authorList>
            <person name="Crovadore J."/>
            <person name="Chekireb D."/>
            <person name="Brachmann A."/>
            <person name="Chablais R."/>
            <person name="Cochard B."/>
            <person name="Lefort F."/>
        </authorList>
    </citation>
    <scope>NUCLEOTIDE SEQUENCE [LARGE SCALE GENOMIC DNA]</scope>
    <source>
        <strain evidence="7 8">UBMA195</strain>
    </source>
</reference>
<evidence type="ECO:0000256" key="4">
    <source>
        <dbReference type="ARBA" id="ARBA00022801"/>
    </source>
</evidence>
<accession>A0A1X3H3T5</accession>
<proteinExistence type="predicted"/>
<dbReference type="Gene3D" id="1.10.575.10">
    <property type="entry name" value="P1 Nuclease"/>
    <property type="match status" value="1"/>
</dbReference>
<dbReference type="AlphaFoldDB" id="A0A1X3H3T5"/>
<evidence type="ECO:0000256" key="2">
    <source>
        <dbReference type="ARBA" id="ARBA00022723"/>
    </source>
</evidence>
<dbReference type="GO" id="GO:0004519">
    <property type="term" value="F:endonuclease activity"/>
    <property type="evidence" value="ECO:0007669"/>
    <property type="project" value="UniProtKB-KW"/>
</dbReference>
<dbReference type="GO" id="GO:0006308">
    <property type="term" value="P:DNA catabolic process"/>
    <property type="evidence" value="ECO:0007669"/>
    <property type="project" value="InterPro"/>
</dbReference>
<evidence type="ECO:0000256" key="1">
    <source>
        <dbReference type="ARBA" id="ARBA00022722"/>
    </source>
</evidence>
<evidence type="ECO:0000313" key="7">
    <source>
        <dbReference type="EMBL" id="OSJ06139.1"/>
    </source>
</evidence>
<dbReference type="GO" id="GO:0046872">
    <property type="term" value="F:metal ion binding"/>
    <property type="evidence" value="ECO:0007669"/>
    <property type="project" value="UniProtKB-KW"/>
</dbReference>
<dbReference type="PANTHER" id="PTHR33146">
    <property type="entry name" value="ENDONUCLEASE 4"/>
    <property type="match status" value="1"/>
</dbReference>
<dbReference type="CDD" id="cd11010">
    <property type="entry name" value="S1-P1_nuclease"/>
    <property type="match status" value="1"/>
</dbReference>
<keyword evidence="6" id="KW-0325">Glycoprotein</keyword>
<dbReference type="GO" id="GO:0016788">
    <property type="term" value="F:hydrolase activity, acting on ester bonds"/>
    <property type="evidence" value="ECO:0007669"/>
    <property type="project" value="InterPro"/>
</dbReference>
<evidence type="ECO:0000256" key="3">
    <source>
        <dbReference type="ARBA" id="ARBA00022759"/>
    </source>
</evidence>
<dbReference type="GO" id="GO:0003676">
    <property type="term" value="F:nucleic acid binding"/>
    <property type="evidence" value="ECO:0007669"/>
    <property type="project" value="InterPro"/>
</dbReference>
<evidence type="ECO:0000313" key="8">
    <source>
        <dbReference type="Proteomes" id="UP000193553"/>
    </source>
</evidence>
<keyword evidence="5" id="KW-1015">Disulfide bond</keyword>
<keyword evidence="2" id="KW-0479">Metal-binding</keyword>
<evidence type="ECO:0008006" key="9">
    <source>
        <dbReference type="Google" id="ProtNLM"/>
    </source>
</evidence>
<comment type="caution">
    <text evidence="7">The sequence shown here is derived from an EMBL/GenBank/DDBJ whole genome shotgun (WGS) entry which is preliminary data.</text>
</comment>
<keyword evidence="1" id="KW-0540">Nuclease</keyword>
<dbReference type="EMBL" id="NAFI01000180">
    <property type="protein sequence ID" value="OSJ06139.1"/>
    <property type="molecule type" value="Genomic_DNA"/>
</dbReference>
<sequence>MTSKAHMLRIIFSLNLLLWVFCPTASSAWGFQGHRIVGSIADQLLNPRAKLQVATILGFELRIAGPWADCVKSVVRNDDGTFEYKENPDHPEYEIPCTSFRTSGEQKRMEDYVGRNWTQCVYPPTGQERGCHNTYHFDDIAIERDRFDRGFLGTNEHDLVAAISAAISVLKDRPATAPFSIADKKEALFMLSHFLGDLHQPLHVAAVYLDTHGHLVDPDAVHRIDPSTDTVGGNNIRDQHTPFHTEWDAIPGDLGEAATPALVSAARSTPPSGGVVEDWPALWASDTVAVAHSAFAGANFKFVSPQHWTVSFDDRNAYLAAQDSIKRQQLAKAGARLAELLNAIWP</sequence>